<dbReference type="InterPro" id="IPR012338">
    <property type="entry name" value="Beta-lactam/transpept-like"/>
</dbReference>
<dbReference type="GO" id="GO:0030288">
    <property type="term" value="C:outer membrane-bounded periplasmic space"/>
    <property type="evidence" value="ECO:0007669"/>
    <property type="project" value="TreeGrafter"/>
</dbReference>
<evidence type="ECO:0000256" key="14">
    <source>
        <dbReference type="ARBA" id="ARBA00034000"/>
    </source>
</evidence>
<gene>
    <name evidence="19" type="primary">pbpF_2</name>
    <name evidence="19" type="ORF">JIR001_26490</name>
</gene>
<dbReference type="InterPro" id="IPR036116">
    <property type="entry name" value="FN3_sf"/>
</dbReference>
<keyword evidence="1" id="KW-1003">Cell membrane</keyword>
<dbReference type="GO" id="GO:0006508">
    <property type="term" value="P:proteolysis"/>
    <property type="evidence" value="ECO:0007669"/>
    <property type="project" value="UniProtKB-KW"/>
</dbReference>
<keyword evidence="9" id="KW-0573">Peptidoglycan synthesis</keyword>
<dbReference type="InterPro" id="IPR013783">
    <property type="entry name" value="Ig-like_fold"/>
</dbReference>
<evidence type="ECO:0000256" key="9">
    <source>
        <dbReference type="ARBA" id="ARBA00022984"/>
    </source>
</evidence>
<keyword evidence="5" id="KW-0808">Transferase</keyword>
<dbReference type="Gene3D" id="1.10.3810.10">
    <property type="entry name" value="Biosynthetic peptidoglycan transglycosylase-like"/>
    <property type="match status" value="1"/>
</dbReference>
<evidence type="ECO:0000256" key="8">
    <source>
        <dbReference type="ARBA" id="ARBA00022960"/>
    </source>
</evidence>
<protein>
    <submittedName>
        <fullName evidence="19">Penicillin-binding protein 1F</fullName>
    </submittedName>
</protein>
<proteinExistence type="predicted"/>
<dbReference type="Pfam" id="PF00912">
    <property type="entry name" value="Transgly"/>
    <property type="match status" value="1"/>
</dbReference>
<evidence type="ECO:0000256" key="6">
    <source>
        <dbReference type="ARBA" id="ARBA00022692"/>
    </source>
</evidence>
<dbReference type="Gene3D" id="3.40.710.10">
    <property type="entry name" value="DD-peptidase/beta-lactamase superfamily"/>
    <property type="match status" value="1"/>
</dbReference>
<dbReference type="InterPro" id="IPR001264">
    <property type="entry name" value="Glyco_trans_51"/>
</dbReference>
<feature type="domain" description="Glycosyl transferase family 51" evidence="18">
    <location>
        <begin position="23"/>
        <end position="195"/>
    </location>
</feature>
<dbReference type="GO" id="GO:0009002">
    <property type="term" value="F:serine-type D-Ala-D-Ala carboxypeptidase activity"/>
    <property type="evidence" value="ECO:0007669"/>
    <property type="project" value="UniProtKB-EC"/>
</dbReference>
<dbReference type="SUPFAM" id="SSF49265">
    <property type="entry name" value="Fibronectin type III"/>
    <property type="match status" value="1"/>
</dbReference>
<dbReference type="InterPro" id="IPR003961">
    <property type="entry name" value="FN3_dom"/>
</dbReference>
<evidence type="ECO:0000256" key="15">
    <source>
        <dbReference type="ARBA" id="ARBA00049902"/>
    </source>
</evidence>
<evidence type="ECO:0000259" key="18">
    <source>
        <dbReference type="Pfam" id="PF00912"/>
    </source>
</evidence>
<feature type="compositionally biased region" description="Low complexity" evidence="16">
    <location>
        <begin position="749"/>
        <end position="775"/>
    </location>
</feature>
<evidence type="ECO:0000256" key="4">
    <source>
        <dbReference type="ARBA" id="ARBA00022676"/>
    </source>
</evidence>
<evidence type="ECO:0000256" key="13">
    <source>
        <dbReference type="ARBA" id="ARBA00023316"/>
    </source>
</evidence>
<dbReference type="GO" id="GO:0008955">
    <property type="term" value="F:peptidoglycan glycosyltransferase activity"/>
    <property type="evidence" value="ECO:0007669"/>
    <property type="project" value="UniProtKB-EC"/>
</dbReference>
<keyword evidence="4" id="KW-0328">Glycosyltransferase</keyword>
<dbReference type="CDD" id="cd00063">
    <property type="entry name" value="FN3"/>
    <property type="match status" value="1"/>
</dbReference>
<sequence>MQNQDTVSTLYDQTGQKVMKLVATDKEYVTYDEMIKHNPDLPKAFVKVEDVRFYQHHGVDWFGLGRAIVKNIITMRKGEGGGTITMQVARNIILKNREKTYSRKLKEMATAMAIEDKFKKNLILESYLNNIYFGNGIKGVAMAAKVYFGKDITKQKLEPQEIALLAGLPKAPEGYNPILHPDKALERRNIVLMKMAEDENLPPIIPPSELNKYKQKPLGVDVETYREHKRKIRQYDAYKEYVIRELKERYNISEADLATQNYNIYTGLNPAAQAAVEKAIKDDSLYQGHKNLDGGATMINPKNGLIEAIAGGRFYKPTFVIRSLEPHQPGSSIKPITVYAPAIELNDDINEYAMIPDEPKSYGGWIPKNYEKKYYGLVPMRDVVATSMNAATVWILNNKVGLKNALKFGRKAGLPLKNGDKGLSMLALGGLTDGVTTVQMAQAYTALANNGVMNEAHAVEKVVDTEGNVLEPIKKLKKGRKVYSRKTAWYTTRMLLSVVSGKGVRHGYTGKFARLDNGQPVAGKTGTTQNGKDAWFVGYTPKHVLAVTIFNPPFGEKVELSGGKYPAKMFKAIMEETMEGNNEPITQFEKPQGVPDPTPSIQLLPISVTAQYDQTSHSVHLSWNAQNNPRVKYRVERSEDQVHWQPLSEVQGGSYTDTSIQVLKSKTYYYRVVVIDTKTHYELMSNVVKVQVTANQPQTSAEQKQGNPQDNNQGDLQANPQDIDQSQGTGGFLGGQGNQVETATGGAASGTDRGTDTSTAGGTDQGGTDTSTAGGTDQGGTDQGTDTSTDQGGQGGPSGNGVGNGVSQ</sequence>
<keyword evidence="7" id="KW-0378">Hydrolase</keyword>
<evidence type="ECO:0000313" key="20">
    <source>
        <dbReference type="Proteomes" id="UP000677436"/>
    </source>
</evidence>
<dbReference type="PANTHER" id="PTHR32282">
    <property type="entry name" value="BINDING PROTEIN TRANSPEPTIDASE, PUTATIVE-RELATED"/>
    <property type="match status" value="1"/>
</dbReference>
<dbReference type="Gene3D" id="2.60.40.10">
    <property type="entry name" value="Immunoglobulins"/>
    <property type="match status" value="1"/>
</dbReference>
<evidence type="ECO:0000256" key="1">
    <source>
        <dbReference type="ARBA" id="ARBA00022475"/>
    </source>
</evidence>
<evidence type="ECO:0000256" key="2">
    <source>
        <dbReference type="ARBA" id="ARBA00022645"/>
    </source>
</evidence>
<accession>A0A8D5UI35</accession>
<evidence type="ECO:0000259" key="17">
    <source>
        <dbReference type="Pfam" id="PF00905"/>
    </source>
</evidence>
<dbReference type="InterPro" id="IPR050396">
    <property type="entry name" value="Glycosyltr_51/Transpeptidase"/>
</dbReference>
<feature type="compositionally biased region" description="Polar residues" evidence="16">
    <location>
        <begin position="696"/>
        <end position="724"/>
    </location>
</feature>
<evidence type="ECO:0000256" key="11">
    <source>
        <dbReference type="ARBA" id="ARBA00023136"/>
    </source>
</evidence>
<organism evidence="19 20">
    <name type="scientific">Polycladomyces abyssicola</name>
    <dbReference type="NCBI Taxonomy" id="1125966"/>
    <lineage>
        <taxon>Bacteria</taxon>
        <taxon>Bacillati</taxon>
        <taxon>Bacillota</taxon>
        <taxon>Bacilli</taxon>
        <taxon>Bacillales</taxon>
        <taxon>Thermoactinomycetaceae</taxon>
        <taxon>Polycladomyces</taxon>
    </lineage>
</organism>
<keyword evidence="8" id="KW-0133">Cell shape</keyword>
<dbReference type="GO" id="GO:0071555">
    <property type="term" value="P:cell wall organization"/>
    <property type="evidence" value="ECO:0007669"/>
    <property type="project" value="UniProtKB-KW"/>
</dbReference>
<dbReference type="InterPro" id="IPR023346">
    <property type="entry name" value="Lysozyme-like_dom_sf"/>
</dbReference>
<dbReference type="Proteomes" id="UP000677436">
    <property type="component" value="Chromosome"/>
</dbReference>
<keyword evidence="2" id="KW-0121">Carboxypeptidase</keyword>
<reference evidence="19" key="2">
    <citation type="journal article" date="2021" name="Microbiol. Resour. Announc.">
        <title>Complete Genome Sequence of Polycladomyces abyssicola JIR-001T, Isolated from Hemipelagic Sediment in Deep Seawater.</title>
        <authorList>
            <person name="Tsubouchi T."/>
            <person name="Kaneko Y."/>
        </authorList>
    </citation>
    <scope>NUCLEOTIDE SEQUENCE</scope>
    <source>
        <strain evidence="19">JIR-001</strain>
    </source>
</reference>
<keyword evidence="13" id="KW-0961">Cell wall biogenesis/degradation</keyword>
<evidence type="ECO:0000256" key="12">
    <source>
        <dbReference type="ARBA" id="ARBA00023268"/>
    </source>
</evidence>
<comment type="catalytic activity">
    <reaction evidence="15">
        <text>[GlcNAc-(1-&gt;4)-Mur2Ac(oyl-L-Ala-gamma-D-Glu-L-Lys-D-Ala-D-Ala)](n)-di-trans,octa-cis-undecaprenyl diphosphate + beta-D-GlcNAc-(1-&gt;4)-Mur2Ac(oyl-L-Ala-gamma-D-Glu-L-Lys-D-Ala-D-Ala)-di-trans,octa-cis-undecaprenyl diphosphate = [GlcNAc-(1-&gt;4)-Mur2Ac(oyl-L-Ala-gamma-D-Glu-L-Lys-D-Ala-D-Ala)](n+1)-di-trans,octa-cis-undecaprenyl diphosphate + di-trans,octa-cis-undecaprenyl diphosphate + H(+)</text>
        <dbReference type="Rhea" id="RHEA:23708"/>
        <dbReference type="Rhea" id="RHEA-COMP:9602"/>
        <dbReference type="Rhea" id="RHEA-COMP:9603"/>
        <dbReference type="ChEBI" id="CHEBI:15378"/>
        <dbReference type="ChEBI" id="CHEBI:58405"/>
        <dbReference type="ChEBI" id="CHEBI:60033"/>
        <dbReference type="ChEBI" id="CHEBI:78435"/>
        <dbReference type="EC" id="2.4.99.28"/>
    </reaction>
</comment>
<evidence type="ECO:0000256" key="5">
    <source>
        <dbReference type="ARBA" id="ARBA00022679"/>
    </source>
</evidence>
<dbReference type="GO" id="GO:0009252">
    <property type="term" value="P:peptidoglycan biosynthetic process"/>
    <property type="evidence" value="ECO:0007669"/>
    <property type="project" value="UniProtKB-KW"/>
</dbReference>
<dbReference type="AlphaFoldDB" id="A0A8D5UI35"/>
<keyword evidence="6" id="KW-0812">Transmembrane</keyword>
<dbReference type="KEGG" id="pabs:JIR001_26490"/>
<feature type="region of interest" description="Disordered" evidence="16">
    <location>
        <begin position="696"/>
        <end position="808"/>
    </location>
</feature>
<feature type="compositionally biased region" description="Gly residues" evidence="16">
    <location>
        <begin position="792"/>
        <end position="808"/>
    </location>
</feature>
<comment type="catalytic activity">
    <reaction evidence="14">
        <text>Preferential cleavage: (Ac)2-L-Lys-D-Ala-|-D-Ala. Also transpeptidation of peptidyl-alanyl moieties that are N-acyl substituents of D-alanine.</text>
        <dbReference type="EC" id="3.4.16.4"/>
    </reaction>
</comment>
<name>A0A8D5UI35_9BACL</name>
<dbReference type="EMBL" id="AP024601">
    <property type="protein sequence ID" value="BCU82866.1"/>
    <property type="molecule type" value="Genomic_DNA"/>
</dbReference>
<keyword evidence="11" id="KW-0472">Membrane</keyword>
<dbReference type="PANTHER" id="PTHR32282:SF32">
    <property type="entry name" value="PENICILLIN-BINDING PROTEIN 2A"/>
    <property type="match status" value="1"/>
</dbReference>
<feature type="domain" description="Penicillin-binding protein transpeptidase" evidence="17">
    <location>
        <begin position="294"/>
        <end position="575"/>
    </location>
</feature>
<evidence type="ECO:0000313" key="19">
    <source>
        <dbReference type="EMBL" id="BCU82866.1"/>
    </source>
</evidence>
<dbReference type="GO" id="GO:0008658">
    <property type="term" value="F:penicillin binding"/>
    <property type="evidence" value="ECO:0007669"/>
    <property type="project" value="InterPro"/>
</dbReference>
<keyword evidence="12" id="KW-0511">Multifunctional enzyme</keyword>
<evidence type="ECO:0000256" key="7">
    <source>
        <dbReference type="ARBA" id="ARBA00022801"/>
    </source>
</evidence>
<dbReference type="SUPFAM" id="SSF53955">
    <property type="entry name" value="Lysozyme-like"/>
    <property type="match status" value="1"/>
</dbReference>
<evidence type="ECO:0000256" key="3">
    <source>
        <dbReference type="ARBA" id="ARBA00022670"/>
    </source>
</evidence>
<keyword evidence="3" id="KW-0645">Protease</keyword>
<keyword evidence="20" id="KW-1185">Reference proteome</keyword>
<evidence type="ECO:0000256" key="16">
    <source>
        <dbReference type="SAM" id="MobiDB-lite"/>
    </source>
</evidence>
<dbReference type="Pfam" id="PF00905">
    <property type="entry name" value="Transpeptidase"/>
    <property type="match status" value="1"/>
</dbReference>
<reference evidence="19" key="1">
    <citation type="journal article" date="2013" name="Int. J. Syst. Evol. Microbiol.">
        <title>Polycladomyces abyssicola gen. nov., sp. nov., a thermophilic filamentous bacterium isolated from hemipelagic sediment.</title>
        <authorList>
            <person name="Tsubouchi T."/>
            <person name="Shimane Y."/>
            <person name="Mori K."/>
            <person name="Usui K."/>
            <person name="Hiraki T."/>
            <person name="Tame A."/>
            <person name="Uematsu K."/>
            <person name="Maruyama T."/>
            <person name="Hatada Y."/>
        </authorList>
    </citation>
    <scope>NUCLEOTIDE SEQUENCE</scope>
    <source>
        <strain evidence="19">JIR-001</strain>
    </source>
</reference>
<dbReference type="InterPro" id="IPR001460">
    <property type="entry name" value="PCN-bd_Tpept"/>
</dbReference>
<feature type="compositionally biased region" description="Gly residues" evidence="16">
    <location>
        <begin position="728"/>
        <end position="737"/>
    </location>
</feature>
<dbReference type="SUPFAM" id="SSF56601">
    <property type="entry name" value="beta-lactamase/transpeptidase-like"/>
    <property type="match status" value="1"/>
</dbReference>
<keyword evidence="10" id="KW-1133">Transmembrane helix</keyword>
<dbReference type="GO" id="GO:0008360">
    <property type="term" value="P:regulation of cell shape"/>
    <property type="evidence" value="ECO:0007669"/>
    <property type="project" value="UniProtKB-KW"/>
</dbReference>
<dbReference type="InterPro" id="IPR036950">
    <property type="entry name" value="PBP_transglycosylase"/>
</dbReference>
<evidence type="ECO:0000256" key="10">
    <source>
        <dbReference type="ARBA" id="ARBA00022989"/>
    </source>
</evidence>